<feature type="transmembrane region" description="Helical" evidence="2">
    <location>
        <begin position="90"/>
        <end position="111"/>
    </location>
</feature>
<protein>
    <recommendedName>
        <fullName evidence="5">Transmembrane protein</fullName>
    </recommendedName>
</protein>
<accession>A0A507E4G9</accession>
<dbReference type="Proteomes" id="UP000318582">
    <property type="component" value="Unassembled WGS sequence"/>
</dbReference>
<evidence type="ECO:0000313" key="3">
    <source>
        <dbReference type="EMBL" id="TPX58979.1"/>
    </source>
</evidence>
<dbReference type="PANTHER" id="PTHR16189:SF3">
    <property type="entry name" value="AMINO ACID TRANSPORTER TRANSMEMBRANE DOMAIN-CONTAINING PROTEIN"/>
    <property type="match status" value="1"/>
</dbReference>
<evidence type="ECO:0000256" key="2">
    <source>
        <dbReference type="SAM" id="Phobius"/>
    </source>
</evidence>
<feature type="compositionally biased region" description="Gly residues" evidence="1">
    <location>
        <begin position="175"/>
        <end position="187"/>
    </location>
</feature>
<feature type="compositionally biased region" description="Polar residues" evidence="1">
    <location>
        <begin position="224"/>
        <end position="238"/>
    </location>
</feature>
<dbReference type="EMBL" id="QEAQ01000030">
    <property type="protein sequence ID" value="TPX58979.1"/>
    <property type="molecule type" value="Genomic_DNA"/>
</dbReference>
<name>A0A507E4G9_9FUNG</name>
<evidence type="ECO:0008006" key="5">
    <source>
        <dbReference type="Google" id="ProtNLM"/>
    </source>
</evidence>
<feature type="transmembrane region" description="Helical" evidence="2">
    <location>
        <begin position="65"/>
        <end position="84"/>
    </location>
</feature>
<feature type="transmembrane region" description="Helical" evidence="2">
    <location>
        <begin position="30"/>
        <end position="53"/>
    </location>
</feature>
<keyword evidence="4" id="KW-1185">Reference proteome</keyword>
<organism evidence="3 4">
    <name type="scientific">Powellomyces hirtus</name>
    <dbReference type="NCBI Taxonomy" id="109895"/>
    <lineage>
        <taxon>Eukaryota</taxon>
        <taxon>Fungi</taxon>
        <taxon>Fungi incertae sedis</taxon>
        <taxon>Chytridiomycota</taxon>
        <taxon>Chytridiomycota incertae sedis</taxon>
        <taxon>Chytridiomycetes</taxon>
        <taxon>Spizellomycetales</taxon>
        <taxon>Powellomycetaceae</taxon>
        <taxon>Powellomyces</taxon>
    </lineage>
</organism>
<dbReference type="AlphaFoldDB" id="A0A507E4G9"/>
<proteinExistence type="predicted"/>
<evidence type="ECO:0000256" key="1">
    <source>
        <dbReference type="SAM" id="MobiDB-lite"/>
    </source>
</evidence>
<dbReference type="STRING" id="109895.A0A507E4G9"/>
<feature type="transmembrane region" description="Helical" evidence="2">
    <location>
        <begin position="378"/>
        <end position="397"/>
    </location>
</feature>
<gene>
    <name evidence="3" type="ORF">PhCBS80983_g02819</name>
</gene>
<feature type="compositionally biased region" description="Polar residues" evidence="1">
    <location>
        <begin position="274"/>
        <end position="284"/>
    </location>
</feature>
<keyword evidence="2" id="KW-0812">Transmembrane</keyword>
<dbReference type="PANTHER" id="PTHR16189">
    <property type="entry name" value="TRANSMEMBRANE PROTEIN 104-RELATED"/>
    <property type="match status" value="1"/>
</dbReference>
<keyword evidence="2" id="KW-1133">Transmembrane helix</keyword>
<feature type="region of interest" description="Disordered" evidence="1">
    <location>
        <begin position="172"/>
        <end position="301"/>
    </location>
</feature>
<reference evidence="3 4" key="1">
    <citation type="journal article" date="2019" name="Sci. Rep.">
        <title>Comparative genomics of chytrid fungi reveal insights into the obligate biotrophic and pathogenic lifestyle of Synchytrium endobioticum.</title>
        <authorList>
            <person name="van de Vossenberg B.T.L.H."/>
            <person name="Warris S."/>
            <person name="Nguyen H.D.T."/>
            <person name="van Gent-Pelzer M.P.E."/>
            <person name="Joly D.L."/>
            <person name="van de Geest H.C."/>
            <person name="Bonants P.J.M."/>
            <person name="Smith D.S."/>
            <person name="Levesque C.A."/>
            <person name="van der Lee T.A.J."/>
        </authorList>
    </citation>
    <scope>NUCLEOTIDE SEQUENCE [LARGE SCALE GENOMIC DNA]</scope>
    <source>
        <strain evidence="3 4">CBS 809.83</strain>
    </source>
</reference>
<keyword evidence="2" id="KW-0472">Membrane</keyword>
<evidence type="ECO:0000313" key="4">
    <source>
        <dbReference type="Proteomes" id="UP000318582"/>
    </source>
</evidence>
<comment type="caution">
    <text evidence="3">The sequence shown here is derived from an EMBL/GenBank/DDBJ whole genome shotgun (WGS) entry which is preliminary data.</text>
</comment>
<feature type="compositionally biased region" description="Polar residues" evidence="1">
    <location>
        <begin position="188"/>
        <end position="198"/>
    </location>
</feature>
<sequence length="405" mass="42720">MPSDSNLIQAISSNARVAAPGQTVNAIINVSYPVLVLLTSIPVSIIIVKLNLVSSRLCTGSWAQLWAAGIPFLAALPFQTGAWVTDFSNWTSLVFQSTCNFAAPFLVFLYLPRRNLVMQQSVLDELEFLDLDAGVKRWREDDDDFDYVYHLPHADLTRLGMRRYDPFAPAQPAAGGVGGGGGGGGGLQSSASLATGHQSGDRRHGGAPSIGGASNYHLGPKFGQSVSQLSTASGQSARQLMKQMLGPGGGGNARRRGRQQSMMPNANPGDGSSRRTSVAGSSMNLGVPGSGGGGGRSAHSGRRLSTMLIDGNMNRIHPMVGNADMDDVEAKGGDAKLMADATTAAAMATRKYIEDTTGEMGQFKAMPYWLSRRVHPNYIAGVALSIMLVASLVVLVLDVKEIVGK</sequence>